<organism evidence="2 3">
    <name type="scientific">Lancefieldella rimae</name>
    <dbReference type="NCBI Taxonomy" id="1383"/>
    <lineage>
        <taxon>Bacteria</taxon>
        <taxon>Bacillati</taxon>
        <taxon>Actinomycetota</taxon>
        <taxon>Coriobacteriia</taxon>
        <taxon>Coriobacteriales</taxon>
        <taxon>Atopobiaceae</taxon>
        <taxon>Lancefieldella</taxon>
    </lineage>
</organism>
<sequence>MATKKETDKKVVEKADHKDGEKTDKKSKKASGSAKKSAAKESAAKKPVAKKVAAKKPVAKKVAAKKASTKKPVAKKASKEESPKEKASRGESSASVNPTKKDSKSKGLTAAQKKEIESFIESLSNPSRRRRQEAAHEIAEIAQTTPEAFEGRVEDLIDALYRPEAQTRWEILAALASLSESYGNEVIKAFDGAEASLFDDTSSTVRLAAFLFLTRYGATSQKHSDQAWPLLNEAIQCYHGDAEYYDMLVGTLNFAKGVVSKETKAALKERFAFDAENATGYIQKFSAEIVAAAQ</sequence>
<feature type="region of interest" description="Disordered" evidence="1">
    <location>
        <begin position="1"/>
        <end position="112"/>
    </location>
</feature>
<evidence type="ECO:0000256" key="1">
    <source>
        <dbReference type="SAM" id="MobiDB-lite"/>
    </source>
</evidence>
<protein>
    <recommendedName>
        <fullName evidence="4">HEAT repeat domain-containing protein</fullName>
    </recommendedName>
</protein>
<evidence type="ECO:0000313" key="3">
    <source>
        <dbReference type="Proteomes" id="UP000698335"/>
    </source>
</evidence>
<dbReference type="Gene3D" id="1.25.10.10">
    <property type="entry name" value="Leucine-rich Repeat Variant"/>
    <property type="match status" value="1"/>
</dbReference>
<accession>A0A930YS71</accession>
<dbReference type="InterPro" id="IPR011989">
    <property type="entry name" value="ARM-like"/>
</dbReference>
<dbReference type="AlphaFoldDB" id="A0A930YS71"/>
<evidence type="ECO:0008006" key="4">
    <source>
        <dbReference type="Google" id="ProtNLM"/>
    </source>
</evidence>
<feature type="compositionally biased region" description="Basic and acidic residues" evidence="1">
    <location>
        <begin position="77"/>
        <end position="89"/>
    </location>
</feature>
<dbReference type="SUPFAM" id="SSF48371">
    <property type="entry name" value="ARM repeat"/>
    <property type="match status" value="1"/>
</dbReference>
<feature type="compositionally biased region" description="Basic and acidic residues" evidence="1">
    <location>
        <begin position="1"/>
        <end position="24"/>
    </location>
</feature>
<comment type="caution">
    <text evidence="2">The sequence shown here is derived from an EMBL/GenBank/DDBJ whole genome shotgun (WGS) entry which is preliminary data.</text>
</comment>
<proteinExistence type="predicted"/>
<feature type="compositionally biased region" description="Basic residues" evidence="1">
    <location>
        <begin position="47"/>
        <end position="76"/>
    </location>
</feature>
<dbReference type="InterPro" id="IPR016024">
    <property type="entry name" value="ARM-type_fold"/>
</dbReference>
<name>A0A930YS71_9ACTN</name>
<gene>
    <name evidence="2" type="ORF">HXK26_06100</name>
</gene>
<reference evidence="2" key="1">
    <citation type="submission" date="2020-04" db="EMBL/GenBank/DDBJ databases">
        <title>Deep metagenomics examines the oral microbiome during advanced dental caries in children, revealing novel taxa and co-occurrences with host molecules.</title>
        <authorList>
            <person name="Baker J.L."/>
            <person name="Morton J.T."/>
            <person name="Dinis M."/>
            <person name="Alvarez R."/>
            <person name="Tran N.C."/>
            <person name="Knight R."/>
            <person name="Edlund A."/>
        </authorList>
    </citation>
    <scope>NUCLEOTIDE SEQUENCE</scope>
    <source>
        <strain evidence="2">JCVI_38_bin.5</strain>
    </source>
</reference>
<evidence type="ECO:0000313" key="2">
    <source>
        <dbReference type="EMBL" id="MBF4808251.1"/>
    </source>
</evidence>
<dbReference type="Proteomes" id="UP000698335">
    <property type="component" value="Unassembled WGS sequence"/>
</dbReference>
<dbReference type="EMBL" id="JABZGW010000278">
    <property type="protein sequence ID" value="MBF4808251.1"/>
    <property type="molecule type" value="Genomic_DNA"/>
</dbReference>